<dbReference type="InterPro" id="IPR020568">
    <property type="entry name" value="Ribosomal_Su5_D2-typ_SF"/>
</dbReference>
<comment type="catalytic activity">
    <reaction evidence="6">
        <text>Endonucleolytic cleavage of RNA, removing 5'-extranucleotides from tRNA precursor.</text>
        <dbReference type="EC" id="3.1.26.5"/>
    </reaction>
</comment>
<dbReference type="HAMAP" id="MF_00227">
    <property type="entry name" value="RNase_P"/>
    <property type="match status" value="1"/>
</dbReference>
<dbReference type="EC" id="3.1.26.5" evidence="6 7"/>
<evidence type="ECO:0000313" key="8">
    <source>
        <dbReference type="EMBL" id="BEP30454.1"/>
    </source>
</evidence>
<dbReference type="RefSeq" id="WP_338536040.1">
    <property type="nucleotide sequence ID" value="NZ_AP028654.1"/>
</dbReference>
<comment type="function">
    <text evidence="6">RNaseP catalyzes the removal of the 5'-leader sequence from pre-tRNA to produce the mature 5'-terminus. It can also cleave other RNA substrates such as 4.5S RNA. The protein component plays an auxiliary but essential role in vivo by binding to the 5'-leader sequence and broadening the substrate specificity of the ribozyme.</text>
</comment>
<comment type="subunit">
    <text evidence="6">Consists of a catalytic RNA component (M1 or rnpB) and a protein subunit.</text>
</comment>
<evidence type="ECO:0000256" key="4">
    <source>
        <dbReference type="ARBA" id="ARBA00022801"/>
    </source>
</evidence>
<keyword evidence="1 6" id="KW-0819">tRNA processing</keyword>
<dbReference type="AlphaFoldDB" id="A0AAU9EG05"/>
<protein>
    <recommendedName>
        <fullName evidence="6 7">Ribonuclease P protein component</fullName>
        <shortName evidence="6">RNase P protein</shortName>
        <shortName evidence="6">RNaseP protein</shortName>
        <ecNumber evidence="6 7">3.1.26.5</ecNumber>
    </recommendedName>
    <alternativeName>
        <fullName evidence="6">Protein C5</fullName>
    </alternativeName>
</protein>
<proteinExistence type="inferred from homology"/>
<keyword evidence="9" id="KW-1185">Reference proteome</keyword>
<dbReference type="PANTHER" id="PTHR33992">
    <property type="entry name" value="RIBONUCLEASE P PROTEIN COMPONENT"/>
    <property type="match status" value="1"/>
</dbReference>
<evidence type="ECO:0000256" key="7">
    <source>
        <dbReference type="NCBIfam" id="TIGR00188"/>
    </source>
</evidence>
<sequence>MSSFTSLKNTRQFNQVYKKGKSVVNKYVVMYYLKNNLGENRIGYSVSKKVGNSVVRNKSKRLIKEAVRLNLIENEVGYDLIFISRVRMKIAKYSDVEKAIKKLIKSLK</sequence>
<dbReference type="Gene3D" id="3.30.230.10">
    <property type="match status" value="1"/>
</dbReference>
<dbReference type="Proteomes" id="UP001321786">
    <property type="component" value="Chromosome"/>
</dbReference>
<dbReference type="Pfam" id="PF00825">
    <property type="entry name" value="Ribonuclease_P"/>
    <property type="match status" value="1"/>
</dbReference>
<dbReference type="GO" id="GO:0000049">
    <property type="term" value="F:tRNA binding"/>
    <property type="evidence" value="ECO:0007669"/>
    <property type="project" value="UniProtKB-UniRule"/>
</dbReference>
<gene>
    <name evidence="6 8" type="primary">rnpA</name>
    <name evidence="8" type="ORF">HLPR_27850</name>
</gene>
<dbReference type="GO" id="GO:0030677">
    <property type="term" value="C:ribonuclease P complex"/>
    <property type="evidence" value="ECO:0007669"/>
    <property type="project" value="TreeGrafter"/>
</dbReference>
<evidence type="ECO:0000256" key="6">
    <source>
        <dbReference type="HAMAP-Rule" id="MF_00227"/>
    </source>
</evidence>
<dbReference type="GO" id="GO:0042781">
    <property type="term" value="F:3'-tRNA processing endoribonuclease activity"/>
    <property type="evidence" value="ECO:0007669"/>
    <property type="project" value="TreeGrafter"/>
</dbReference>
<dbReference type="KEGG" id="hprf:HLPR_27850"/>
<evidence type="ECO:0000313" key="9">
    <source>
        <dbReference type="Proteomes" id="UP001321786"/>
    </source>
</evidence>
<name>A0AAU9EG05_9FIRM</name>
<reference evidence="8 9" key="1">
    <citation type="submission" date="2023-08" db="EMBL/GenBank/DDBJ databases">
        <title>Helicovermis profunda gen. nov., sp. nov., a novel mesophilic, fermentative bacterium within the Bacillota from a deep-sea hydrothermal vent chimney.</title>
        <authorList>
            <person name="Miyazaki U."/>
            <person name="Mizutani D."/>
            <person name="Hashimoto Y."/>
            <person name="Tame A."/>
            <person name="Sawayama S."/>
            <person name="Miyazaki J."/>
            <person name="Takai K."/>
            <person name="Nakagawa S."/>
        </authorList>
    </citation>
    <scope>NUCLEOTIDE SEQUENCE [LARGE SCALE GENOMIC DNA]</scope>
    <source>
        <strain evidence="8 9">S502</strain>
    </source>
</reference>
<organism evidence="8 9">
    <name type="scientific">Helicovermis profundi</name>
    <dbReference type="NCBI Taxonomy" id="3065157"/>
    <lineage>
        <taxon>Bacteria</taxon>
        <taxon>Bacillati</taxon>
        <taxon>Bacillota</taxon>
        <taxon>Clostridia</taxon>
        <taxon>Helicovermis</taxon>
    </lineage>
</organism>
<dbReference type="NCBIfam" id="TIGR00188">
    <property type="entry name" value="rnpA"/>
    <property type="match status" value="1"/>
</dbReference>
<evidence type="ECO:0000256" key="1">
    <source>
        <dbReference type="ARBA" id="ARBA00022694"/>
    </source>
</evidence>
<keyword evidence="3 6" id="KW-0255">Endonuclease</keyword>
<dbReference type="InterPro" id="IPR000100">
    <property type="entry name" value="RNase_P"/>
</dbReference>
<dbReference type="SUPFAM" id="SSF54211">
    <property type="entry name" value="Ribosomal protein S5 domain 2-like"/>
    <property type="match status" value="1"/>
</dbReference>
<evidence type="ECO:0000256" key="3">
    <source>
        <dbReference type="ARBA" id="ARBA00022759"/>
    </source>
</evidence>
<accession>A0AAU9EG05</accession>
<keyword evidence="5 6" id="KW-0694">RNA-binding</keyword>
<dbReference type="InterPro" id="IPR014721">
    <property type="entry name" value="Ribsml_uS5_D2-typ_fold_subgr"/>
</dbReference>
<comment type="similarity">
    <text evidence="6">Belongs to the RnpA family.</text>
</comment>
<dbReference type="GO" id="GO:0004526">
    <property type="term" value="F:ribonuclease P activity"/>
    <property type="evidence" value="ECO:0007669"/>
    <property type="project" value="UniProtKB-UniRule"/>
</dbReference>
<keyword evidence="2 6" id="KW-0540">Nuclease</keyword>
<evidence type="ECO:0000256" key="2">
    <source>
        <dbReference type="ARBA" id="ARBA00022722"/>
    </source>
</evidence>
<dbReference type="EMBL" id="AP028654">
    <property type="protein sequence ID" value="BEP30454.1"/>
    <property type="molecule type" value="Genomic_DNA"/>
</dbReference>
<evidence type="ECO:0000256" key="5">
    <source>
        <dbReference type="ARBA" id="ARBA00022884"/>
    </source>
</evidence>
<dbReference type="PANTHER" id="PTHR33992:SF1">
    <property type="entry name" value="RIBONUCLEASE P PROTEIN COMPONENT"/>
    <property type="match status" value="1"/>
</dbReference>
<dbReference type="GO" id="GO:0001682">
    <property type="term" value="P:tRNA 5'-leader removal"/>
    <property type="evidence" value="ECO:0007669"/>
    <property type="project" value="UniProtKB-UniRule"/>
</dbReference>
<keyword evidence="4 6" id="KW-0378">Hydrolase</keyword>